<sequence>MFHPCRLLVLLTLVLASLIASSPAFAARDTQEDEKSLTIRNESAEELLSIRFTVGNQANYARLDLLPGGEDQLLNPGGTADLRMDMGLYLWDFGKVRLAGIQSLTLCGEHHPCLLVRGLDGKTSHITGTEKSLLPAEDARPVCALDKFRPGMLMKDACALLEKDPLRDDSGAVLTSLGFADMVWAARLTPYTPGDDNVETFPVKAGGEVLEHVELRQKLSDQRLDALLASLYGMGYRPWQAELPGLDMNFTEMPVADQKRQMEILHMALGMLMNAPRGDACIMMAPGDMLPDLISDTPRKDVQLFTITVRRPTATLIVDMTAYSASF</sequence>
<dbReference type="EMBL" id="LT630450">
    <property type="protein sequence ID" value="SFV73232.1"/>
    <property type="molecule type" value="Genomic_DNA"/>
</dbReference>
<evidence type="ECO:0000313" key="3">
    <source>
        <dbReference type="Proteomes" id="UP000186323"/>
    </source>
</evidence>
<dbReference type="KEGG" id="dpg:DESPIGER_1386"/>
<dbReference type="RefSeq" id="WP_072334708.1">
    <property type="nucleotide sequence ID" value="NZ_DBGALU010000027.1"/>
</dbReference>
<keyword evidence="3" id="KW-1185">Reference proteome</keyword>
<evidence type="ECO:0000256" key="1">
    <source>
        <dbReference type="SAM" id="SignalP"/>
    </source>
</evidence>
<feature type="chain" id="PRO_5012023921" evidence="1">
    <location>
        <begin position="27"/>
        <end position="327"/>
    </location>
</feature>
<organism evidence="2 3">
    <name type="scientific">Desulfovibrio piger</name>
    <dbReference type="NCBI Taxonomy" id="901"/>
    <lineage>
        <taxon>Bacteria</taxon>
        <taxon>Pseudomonadati</taxon>
        <taxon>Thermodesulfobacteriota</taxon>
        <taxon>Desulfovibrionia</taxon>
        <taxon>Desulfovibrionales</taxon>
        <taxon>Desulfovibrionaceae</taxon>
        <taxon>Desulfovibrio</taxon>
    </lineage>
</organism>
<dbReference type="AlphaFoldDB" id="A0A1K1LEV9"/>
<accession>A0A1K1LEV9</accession>
<reference evidence="3" key="1">
    <citation type="submission" date="2016-10" db="EMBL/GenBank/DDBJ databases">
        <authorList>
            <person name="Wegmann U."/>
        </authorList>
    </citation>
    <scope>NUCLEOTIDE SEQUENCE [LARGE SCALE GENOMIC DNA]</scope>
</reference>
<evidence type="ECO:0000313" key="2">
    <source>
        <dbReference type="EMBL" id="SFV73232.1"/>
    </source>
</evidence>
<dbReference type="Proteomes" id="UP000186323">
    <property type="component" value="Chromosome I"/>
</dbReference>
<gene>
    <name evidence="2" type="ORF">DESPIGER_1386</name>
</gene>
<protein>
    <submittedName>
        <fullName evidence="2">Uncharacterized protein</fullName>
    </submittedName>
</protein>
<keyword evidence="1" id="KW-0732">Signal</keyword>
<dbReference type="OrthoDB" id="5453642at2"/>
<proteinExistence type="predicted"/>
<feature type="signal peptide" evidence="1">
    <location>
        <begin position="1"/>
        <end position="26"/>
    </location>
</feature>
<name>A0A1K1LEV9_9BACT</name>